<comment type="caution">
    <text evidence="2">The sequence shown here is derived from an EMBL/GenBank/DDBJ whole genome shotgun (WGS) entry which is preliminary data.</text>
</comment>
<keyword evidence="1" id="KW-1133">Transmembrane helix</keyword>
<gene>
    <name evidence="2" type="ORF">ACFS29_18910</name>
</gene>
<feature type="transmembrane region" description="Helical" evidence="1">
    <location>
        <begin position="6"/>
        <end position="24"/>
    </location>
</feature>
<evidence type="ECO:0000313" key="2">
    <source>
        <dbReference type="EMBL" id="MFD2917730.1"/>
    </source>
</evidence>
<accession>A0ABW5ZXG3</accession>
<sequence>MIITITLAISFLVAVNFLLLIFSCNKATKKTTLKQQATIIKVVKPQTETKQLATRQLAPTGS</sequence>
<organism evidence="2 3">
    <name type="scientific">Psychroserpens luteus</name>
    <dbReference type="NCBI Taxonomy" id="1434066"/>
    <lineage>
        <taxon>Bacteria</taxon>
        <taxon>Pseudomonadati</taxon>
        <taxon>Bacteroidota</taxon>
        <taxon>Flavobacteriia</taxon>
        <taxon>Flavobacteriales</taxon>
        <taxon>Flavobacteriaceae</taxon>
        <taxon>Psychroserpens</taxon>
    </lineage>
</organism>
<proteinExistence type="predicted"/>
<evidence type="ECO:0000313" key="3">
    <source>
        <dbReference type="Proteomes" id="UP001597548"/>
    </source>
</evidence>
<dbReference type="RefSeq" id="WP_194507050.1">
    <property type="nucleotide sequence ID" value="NZ_JADILU010000002.1"/>
</dbReference>
<reference evidence="3" key="1">
    <citation type="journal article" date="2019" name="Int. J. Syst. Evol. Microbiol.">
        <title>The Global Catalogue of Microorganisms (GCM) 10K type strain sequencing project: providing services to taxonomists for standard genome sequencing and annotation.</title>
        <authorList>
            <consortium name="The Broad Institute Genomics Platform"/>
            <consortium name="The Broad Institute Genome Sequencing Center for Infectious Disease"/>
            <person name="Wu L."/>
            <person name="Ma J."/>
        </authorList>
    </citation>
    <scope>NUCLEOTIDE SEQUENCE [LARGE SCALE GENOMIC DNA]</scope>
    <source>
        <strain evidence="3">KCTC 32514</strain>
    </source>
</reference>
<dbReference type="EMBL" id="JBHUOS010000016">
    <property type="protein sequence ID" value="MFD2917730.1"/>
    <property type="molecule type" value="Genomic_DNA"/>
</dbReference>
<dbReference type="Proteomes" id="UP001597548">
    <property type="component" value="Unassembled WGS sequence"/>
</dbReference>
<keyword evidence="1" id="KW-0472">Membrane</keyword>
<name>A0ABW5ZXG3_9FLAO</name>
<keyword evidence="3" id="KW-1185">Reference proteome</keyword>
<protein>
    <submittedName>
        <fullName evidence="2">Uncharacterized protein</fullName>
    </submittedName>
</protein>
<keyword evidence="1" id="KW-0812">Transmembrane</keyword>
<evidence type="ECO:0000256" key="1">
    <source>
        <dbReference type="SAM" id="Phobius"/>
    </source>
</evidence>